<reference evidence="1 2" key="1">
    <citation type="journal article" date="2015" name="Genome Announc.">
        <title>Expanding the biotechnology potential of lactobacilli through comparative genomics of 213 strains and associated genera.</title>
        <authorList>
            <person name="Sun Z."/>
            <person name="Harris H.M."/>
            <person name="McCann A."/>
            <person name="Guo C."/>
            <person name="Argimon S."/>
            <person name="Zhang W."/>
            <person name="Yang X."/>
            <person name="Jeffery I.B."/>
            <person name="Cooney J.C."/>
            <person name="Kagawa T.F."/>
            <person name="Liu W."/>
            <person name="Song Y."/>
            <person name="Salvetti E."/>
            <person name="Wrobel A."/>
            <person name="Rasinkangas P."/>
            <person name="Parkhill J."/>
            <person name="Rea M.C."/>
            <person name="O'Sullivan O."/>
            <person name="Ritari J."/>
            <person name="Douillard F.P."/>
            <person name="Paul Ross R."/>
            <person name="Yang R."/>
            <person name="Briner A.E."/>
            <person name="Felis G.E."/>
            <person name="de Vos W.M."/>
            <person name="Barrangou R."/>
            <person name="Klaenhammer T.R."/>
            <person name="Caufield P.W."/>
            <person name="Cui Y."/>
            <person name="Zhang H."/>
            <person name="O'Toole P.W."/>
        </authorList>
    </citation>
    <scope>NUCLEOTIDE SEQUENCE [LARGE SCALE GENOMIC DNA]</scope>
    <source>
        <strain evidence="1 2">DSM 5007</strain>
    </source>
</reference>
<gene>
    <name evidence="1" type="ORF">FD16_GL001907</name>
</gene>
<dbReference type="AlphaFoldDB" id="A0A0R1VUX5"/>
<dbReference type="STRING" id="1423807.FD16_GL001907"/>
<name>A0A0R1VUX5_9LACO</name>
<comment type="caution">
    <text evidence="1">The sequence shown here is derived from an EMBL/GenBank/DDBJ whole genome shotgun (WGS) entry which is preliminary data.</text>
</comment>
<protein>
    <submittedName>
        <fullName evidence="1">Uncharacterized protein</fullName>
    </submittedName>
</protein>
<keyword evidence="2" id="KW-1185">Reference proteome</keyword>
<dbReference type="EMBL" id="AZGF01000049">
    <property type="protein sequence ID" value="KRM09189.1"/>
    <property type="molecule type" value="Genomic_DNA"/>
</dbReference>
<sequence>MATNNDFFIKRIFAIKVNGKDVDPKDFSFESAKTITFNLNVQDSKDQSKNCSSTIAINAEEVLYIQMTEEK</sequence>
<organism evidence="1 2">
    <name type="scientific">Paucilactobacillus suebicus DSM 5007 = KCTC 3549</name>
    <dbReference type="NCBI Taxonomy" id="1423807"/>
    <lineage>
        <taxon>Bacteria</taxon>
        <taxon>Bacillati</taxon>
        <taxon>Bacillota</taxon>
        <taxon>Bacilli</taxon>
        <taxon>Lactobacillales</taxon>
        <taxon>Lactobacillaceae</taxon>
        <taxon>Paucilactobacillus</taxon>
    </lineage>
</organism>
<evidence type="ECO:0000313" key="1">
    <source>
        <dbReference type="EMBL" id="KRM09189.1"/>
    </source>
</evidence>
<evidence type="ECO:0000313" key="2">
    <source>
        <dbReference type="Proteomes" id="UP000051820"/>
    </source>
</evidence>
<dbReference type="Proteomes" id="UP000051820">
    <property type="component" value="Unassembled WGS sequence"/>
</dbReference>
<dbReference type="PATRIC" id="fig|1423807.3.peg.1958"/>
<proteinExistence type="predicted"/>
<accession>A0A0R1VUX5</accession>